<keyword evidence="1" id="KW-0732">Signal</keyword>
<dbReference type="InterPro" id="IPR032710">
    <property type="entry name" value="NTF2-like_dom_sf"/>
</dbReference>
<comment type="caution">
    <text evidence="3">The sequence shown here is derived from an EMBL/GenBank/DDBJ whole genome shotgun (WGS) entry which is preliminary data.</text>
</comment>
<dbReference type="RefSeq" id="WP_203756834.1">
    <property type="nucleotide sequence ID" value="NZ_BONF01000059.1"/>
</dbReference>
<feature type="signal peptide" evidence="1">
    <location>
        <begin position="1"/>
        <end position="26"/>
    </location>
</feature>
<dbReference type="AlphaFoldDB" id="A0A8J3JZY7"/>
<accession>A0A8J3JZY7</accession>
<organism evidence="3 4">
    <name type="scientific">Catellatospora bangladeshensis</name>
    <dbReference type="NCBI Taxonomy" id="310355"/>
    <lineage>
        <taxon>Bacteria</taxon>
        <taxon>Bacillati</taxon>
        <taxon>Actinomycetota</taxon>
        <taxon>Actinomycetes</taxon>
        <taxon>Micromonosporales</taxon>
        <taxon>Micromonosporaceae</taxon>
        <taxon>Catellatospora</taxon>
    </lineage>
</organism>
<proteinExistence type="predicted"/>
<protein>
    <recommendedName>
        <fullName evidence="2">DUF4440 domain-containing protein</fullName>
    </recommendedName>
</protein>
<evidence type="ECO:0000313" key="4">
    <source>
        <dbReference type="Proteomes" id="UP000601223"/>
    </source>
</evidence>
<name>A0A8J3JZY7_9ACTN</name>
<reference evidence="3 4" key="1">
    <citation type="submission" date="2021-01" db="EMBL/GenBank/DDBJ databases">
        <title>Whole genome shotgun sequence of Catellatospora bangladeshensis NBRC 107357.</title>
        <authorList>
            <person name="Komaki H."/>
            <person name="Tamura T."/>
        </authorList>
    </citation>
    <scope>NUCLEOTIDE SEQUENCE [LARGE SCALE GENOMIC DNA]</scope>
    <source>
        <strain evidence="3 4">NBRC 107357</strain>
    </source>
</reference>
<dbReference type="Gene3D" id="3.10.450.50">
    <property type="match status" value="1"/>
</dbReference>
<evidence type="ECO:0000259" key="2">
    <source>
        <dbReference type="Pfam" id="PF14534"/>
    </source>
</evidence>
<dbReference type="EMBL" id="BONF01000059">
    <property type="protein sequence ID" value="GIF86094.1"/>
    <property type="molecule type" value="Genomic_DNA"/>
</dbReference>
<evidence type="ECO:0000256" key="1">
    <source>
        <dbReference type="SAM" id="SignalP"/>
    </source>
</evidence>
<gene>
    <name evidence="3" type="ORF">Cba03nite_74430</name>
</gene>
<evidence type="ECO:0000313" key="3">
    <source>
        <dbReference type="EMBL" id="GIF86094.1"/>
    </source>
</evidence>
<keyword evidence="4" id="KW-1185">Reference proteome</keyword>
<dbReference type="SUPFAM" id="SSF54427">
    <property type="entry name" value="NTF2-like"/>
    <property type="match status" value="1"/>
</dbReference>
<feature type="chain" id="PRO_5035174033" description="DUF4440 domain-containing protein" evidence="1">
    <location>
        <begin position="27"/>
        <end position="156"/>
    </location>
</feature>
<dbReference type="Pfam" id="PF14534">
    <property type="entry name" value="DUF4440"/>
    <property type="match status" value="1"/>
</dbReference>
<feature type="domain" description="DUF4440" evidence="2">
    <location>
        <begin position="41"/>
        <end position="145"/>
    </location>
</feature>
<dbReference type="Proteomes" id="UP000601223">
    <property type="component" value="Unassembled WGS sequence"/>
</dbReference>
<dbReference type="InterPro" id="IPR027843">
    <property type="entry name" value="DUF4440"/>
</dbReference>
<sequence>MRRWYAAAMAALGLAVLLAVPSAAGAGRGDTARGCERHFDAAVADFDAKFLARDLPAVMAYYHDEAVQIGSNGAYRKDKAAIQANFTGLFTYDFTATFPEVKKVVDGCRGATLVVDFTLAIPSVNFKQHFYNALTFVRERGEWKIILDVSSPLPVV</sequence>